<reference evidence="1 2" key="1">
    <citation type="journal article" date="2018" name="Sci. Rep.">
        <title>Genomic signatures of local adaptation to the degree of environmental predictability in rotifers.</title>
        <authorList>
            <person name="Franch-Gras L."/>
            <person name="Hahn C."/>
            <person name="Garcia-Roger E.M."/>
            <person name="Carmona M.J."/>
            <person name="Serra M."/>
            <person name="Gomez A."/>
        </authorList>
    </citation>
    <scope>NUCLEOTIDE SEQUENCE [LARGE SCALE GENOMIC DNA]</scope>
    <source>
        <strain evidence="1">HYR1</strain>
    </source>
</reference>
<keyword evidence="2" id="KW-1185">Reference proteome</keyword>
<dbReference type="AlphaFoldDB" id="A0A3M7SFN3"/>
<evidence type="ECO:0000313" key="2">
    <source>
        <dbReference type="Proteomes" id="UP000276133"/>
    </source>
</evidence>
<evidence type="ECO:0000313" key="1">
    <source>
        <dbReference type="EMBL" id="RNA34370.1"/>
    </source>
</evidence>
<dbReference type="EMBL" id="REGN01001490">
    <property type="protein sequence ID" value="RNA34370.1"/>
    <property type="molecule type" value="Genomic_DNA"/>
</dbReference>
<dbReference type="Proteomes" id="UP000276133">
    <property type="component" value="Unassembled WGS sequence"/>
</dbReference>
<gene>
    <name evidence="1" type="ORF">BpHYR1_003231</name>
</gene>
<comment type="caution">
    <text evidence="1">The sequence shown here is derived from an EMBL/GenBank/DDBJ whole genome shotgun (WGS) entry which is preliminary data.</text>
</comment>
<sequence>MHFLSLYGTYTTMYKICSVSATIINLFSNLVKLEPIMNVMETKMVFEEAGNKMYLKSISRYNLQNQFWIDLLKTNEKIIKIHPKFLISIDPHQILHYFINFNKIYSYCSTPMVPPEELDLFKVSDANLELFLDLDESPL</sequence>
<accession>A0A3M7SFN3</accession>
<proteinExistence type="predicted"/>
<organism evidence="1 2">
    <name type="scientific">Brachionus plicatilis</name>
    <name type="common">Marine rotifer</name>
    <name type="synonym">Brachionus muelleri</name>
    <dbReference type="NCBI Taxonomy" id="10195"/>
    <lineage>
        <taxon>Eukaryota</taxon>
        <taxon>Metazoa</taxon>
        <taxon>Spiralia</taxon>
        <taxon>Gnathifera</taxon>
        <taxon>Rotifera</taxon>
        <taxon>Eurotatoria</taxon>
        <taxon>Monogononta</taxon>
        <taxon>Pseudotrocha</taxon>
        <taxon>Ploima</taxon>
        <taxon>Brachionidae</taxon>
        <taxon>Brachionus</taxon>
    </lineage>
</organism>
<name>A0A3M7SFN3_BRAPC</name>
<protein>
    <submittedName>
        <fullName evidence="1">Uncharacterized protein</fullName>
    </submittedName>
</protein>